<sequence length="115" mass="13540">MKYDIEELALIYDRLIENIKQFSMDPENQISKLDGFVVTDEIASDFSDIAMPYGKILLENEWLTEKQYKRMEDIDKKLEEMTRNKSLWTDEALKSSKEWAESRNLGNDLLKELGV</sequence>
<protein>
    <submittedName>
        <fullName evidence="1">Uncharacterized protein</fullName>
    </submittedName>
</protein>
<dbReference type="Proteomes" id="UP000194948">
    <property type="component" value="Chromosome"/>
</dbReference>
<dbReference type="RefSeq" id="WP_139844040.1">
    <property type="nucleotide sequence ID" value="NZ_CP147244.1"/>
</dbReference>
<dbReference type="EMBL" id="CP147244">
    <property type="protein sequence ID" value="WYJ99207.1"/>
    <property type="molecule type" value="Genomic_DNA"/>
</dbReference>
<keyword evidence="2" id="KW-1185">Reference proteome</keyword>
<reference evidence="2" key="1">
    <citation type="submission" date="2017-05" db="EMBL/GenBank/DDBJ databases">
        <title>The Genome Sequence of EEnterococcus faecalis 9F2_4866.</title>
        <authorList>
            <consortium name="The Broad Institute Genomics Platform"/>
            <consortium name="The Broad Institute Genomic Center for Infectious Diseases"/>
            <person name="Earl A."/>
            <person name="Manson A."/>
            <person name="Schwartman J."/>
            <person name="Gilmore M."/>
            <person name="Abouelleil A."/>
            <person name="Cao P."/>
            <person name="Chapman S."/>
            <person name="Cusick C."/>
            <person name="Shea T."/>
            <person name="Young S."/>
            <person name="Neafsey D."/>
            <person name="Nusbaum C."/>
            <person name="Birren B."/>
        </authorList>
    </citation>
    <scope>NUCLEOTIDE SEQUENCE [LARGE SCALE GENOMIC DNA]</scope>
    <source>
        <strain evidence="2">7F3_DIV0205</strain>
    </source>
</reference>
<evidence type="ECO:0000313" key="2">
    <source>
        <dbReference type="Proteomes" id="UP000194948"/>
    </source>
</evidence>
<dbReference type="AlphaFoldDB" id="A0AAQ3W652"/>
<reference evidence="1 2" key="2">
    <citation type="submission" date="2024-03" db="EMBL/GenBank/DDBJ databases">
        <title>The Genome Sequence of Enterococcus sp. DIV0205d.</title>
        <authorList>
            <consortium name="The Broad Institute Genomics Platform"/>
            <consortium name="The Broad Institute Microbial Omics Core"/>
            <consortium name="The Broad Institute Genomic Center for Infectious Diseases"/>
            <person name="Earl A."/>
            <person name="Manson A."/>
            <person name="Gilmore M."/>
            <person name="Schwartman J."/>
            <person name="Shea T."/>
            <person name="Abouelleil A."/>
            <person name="Cao P."/>
            <person name="Chapman S."/>
            <person name="Cusick C."/>
            <person name="Young S."/>
            <person name="Neafsey D."/>
            <person name="Nusbaum C."/>
            <person name="Birren B."/>
        </authorList>
    </citation>
    <scope>NUCLEOTIDE SEQUENCE [LARGE SCALE GENOMIC DNA]</scope>
    <source>
        <strain evidence="1 2">7F3_DIV0205</strain>
    </source>
</reference>
<gene>
    <name evidence="1" type="ORF">A5821_000284</name>
</gene>
<proteinExistence type="predicted"/>
<organism evidence="1 2">
    <name type="scientific">Candidatus Enterococcus palustris</name>
    <dbReference type="NCBI Taxonomy" id="1834189"/>
    <lineage>
        <taxon>Bacteria</taxon>
        <taxon>Bacillati</taxon>
        <taxon>Bacillota</taxon>
        <taxon>Bacilli</taxon>
        <taxon>Lactobacillales</taxon>
        <taxon>Enterococcaceae</taxon>
        <taxon>Enterococcus</taxon>
    </lineage>
</organism>
<name>A0AAQ3W652_9ENTE</name>
<evidence type="ECO:0000313" key="1">
    <source>
        <dbReference type="EMBL" id="WYJ99207.1"/>
    </source>
</evidence>
<accession>A0AAQ3W652</accession>